<evidence type="ECO:0000313" key="2">
    <source>
        <dbReference type="Proteomes" id="UP001162992"/>
    </source>
</evidence>
<proteinExistence type="predicted"/>
<gene>
    <name evidence="1" type="ORF">O6H91_12G089300</name>
</gene>
<reference evidence="2" key="1">
    <citation type="journal article" date="2024" name="Proc. Natl. Acad. Sci. U.S.A.">
        <title>Extraordinary preservation of gene collinearity over three hundred million years revealed in homosporous lycophytes.</title>
        <authorList>
            <person name="Li C."/>
            <person name="Wickell D."/>
            <person name="Kuo L.Y."/>
            <person name="Chen X."/>
            <person name="Nie B."/>
            <person name="Liao X."/>
            <person name="Peng D."/>
            <person name="Ji J."/>
            <person name="Jenkins J."/>
            <person name="Williams M."/>
            <person name="Shu S."/>
            <person name="Plott C."/>
            <person name="Barry K."/>
            <person name="Rajasekar S."/>
            <person name="Grimwood J."/>
            <person name="Han X."/>
            <person name="Sun S."/>
            <person name="Hou Z."/>
            <person name="He W."/>
            <person name="Dai G."/>
            <person name="Sun C."/>
            <person name="Schmutz J."/>
            <person name="Leebens-Mack J.H."/>
            <person name="Li F.W."/>
            <person name="Wang L."/>
        </authorList>
    </citation>
    <scope>NUCLEOTIDE SEQUENCE [LARGE SCALE GENOMIC DNA]</scope>
    <source>
        <strain evidence="2">cv. PW_Plant_1</strain>
    </source>
</reference>
<name>A0ACC2C4G6_DIPCM</name>
<keyword evidence="2" id="KW-1185">Reference proteome</keyword>
<sequence length="558" mass="60468">MAVNPHHSGSNSPSEMAVAVGDEFAIPTIHELSDKKLGIDQDEKRLNELGYKQEYRRVMSPFQQWAYTFSYTAPLGFITGYYGYMYSYGGPVTIFWGFLATTFGTLCMAFAMSEVISAFPTLGSVYYWVAQLVPKKHAPIFSWFVGWVYLIGSFCGTALNEYLLAQLIATIILLATGGAQGGGYSMSRNAVVGVTAALFVVHFFVSIVSTKWLGHLSTLGAWFQILSIAVIAITLLAISPKYQSARFVFTHFVHAPGQGVKSSVLVVLLGLPYFQSILTGFEVGSHVVEEVVTAAMAGPRAMIRSVYVTAGTEIILLLVMTFCIQDPNNLLDDQTATGGGDVTAASQIFYDCFQAKFKHGTAGAVVFTALAAGSLFFGNITNVTLTARMAYAMARDEALPGYKYWAKLTKKERIPLIATVLTVIGSFISTLPALGSSVAFTAITAMSTITAYVPYSVVLICRHAFKNDFKPGPFSLGPYAIWIGGWGAAWGLLMSLLFCLPPSYPVTVSTFNYAPISMVGCMLVGAIYWCLVGKKNFHGPRRTVTEATDLERSTTSST</sequence>
<protein>
    <submittedName>
        <fullName evidence="1">Uncharacterized protein</fullName>
    </submittedName>
</protein>
<evidence type="ECO:0000313" key="1">
    <source>
        <dbReference type="EMBL" id="KAJ7536938.1"/>
    </source>
</evidence>
<organism evidence="1 2">
    <name type="scientific">Diphasiastrum complanatum</name>
    <name type="common">Issler's clubmoss</name>
    <name type="synonym">Lycopodium complanatum</name>
    <dbReference type="NCBI Taxonomy" id="34168"/>
    <lineage>
        <taxon>Eukaryota</taxon>
        <taxon>Viridiplantae</taxon>
        <taxon>Streptophyta</taxon>
        <taxon>Embryophyta</taxon>
        <taxon>Tracheophyta</taxon>
        <taxon>Lycopodiopsida</taxon>
        <taxon>Lycopodiales</taxon>
        <taxon>Lycopodiaceae</taxon>
        <taxon>Lycopodioideae</taxon>
        <taxon>Diphasiastrum</taxon>
    </lineage>
</organism>
<comment type="caution">
    <text evidence="1">The sequence shown here is derived from an EMBL/GenBank/DDBJ whole genome shotgun (WGS) entry which is preliminary data.</text>
</comment>
<dbReference type="Proteomes" id="UP001162992">
    <property type="component" value="Chromosome 12"/>
</dbReference>
<accession>A0ACC2C4G6</accession>
<dbReference type="EMBL" id="CM055103">
    <property type="protein sequence ID" value="KAJ7536938.1"/>
    <property type="molecule type" value="Genomic_DNA"/>
</dbReference>